<evidence type="ECO:0000256" key="3">
    <source>
        <dbReference type="ARBA" id="ARBA00022723"/>
    </source>
</evidence>
<dbReference type="SUPFAM" id="SSF57850">
    <property type="entry name" value="RING/U-box"/>
    <property type="match status" value="1"/>
</dbReference>
<proteinExistence type="predicted"/>
<dbReference type="PROSITE" id="PS00518">
    <property type="entry name" value="ZF_RING_1"/>
    <property type="match status" value="1"/>
</dbReference>
<dbReference type="InterPro" id="IPR001293">
    <property type="entry name" value="Znf_TRAF"/>
</dbReference>
<dbReference type="GO" id="GO:0005737">
    <property type="term" value="C:cytoplasm"/>
    <property type="evidence" value="ECO:0007669"/>
    <property type="project" value="UniProtKB-SubCell"/>
</dbReference>
<dbReference type="InterPro" id="IPR017907">
    <property type="entry name" value="Znf_RING_CS"/>
</dbReference>
<keyword evidence="3 7" id="KW-0479">Metal-binding</keyword>
<evidence type="ECO:0000256" key="2">
    <source>
        <dbReference type="ARBA" id="ARBA00022490"/>
    </source>
</evidence>
<dbReference type="SUPFAM" id="SSF49599">
    <property type="entry name" value="TRAF domain-like"/>
    <property type="match status" value="2"/>
</dbReference>
<gene>
    <name evidence="11" type="primary">LOC110980832</name>
</gene>
<dbReference type="PROSITE" id="PS50089">
    <property type="entry name" value="ZF_RING_2"/>
    <property type="match status" value="1"/>
</dbReference>
<dbReference type="PROSITE" id="PS50145">
    <property type="entry name" value="ZF_TRAF"/>
    <property type="match status" value="2"/>
</dbReference>
<dbReference type="PANTHER" id="PTHR10131:SF152">
    <property type="entry name" value="TNF RECEPTOR-ASSOCIATED FACTOR 6"/>
    <property type="match status" value="1"/>
</dbReference>
<evidence type="ECO:0000256" key="4">
    <source>
        <dbReference type="ARBA" id="ARBA00022737"/>
    </source>
</evidence>
<dbReference type="InterPro" id="IPR001841">
    <property type="entry name" value="Znf_RING"/>
</dbReference>
<dbReference type="InterPro" id="IPR018957">
    <property type="entry name" value="Znf_C3HC4_RING-type"/>
</dbReference>
<evidence type="ECO:0000256" key="6">
    <source>
        <dbReference type="ARBA" id="ARBA00022833"/>
    </source>
</evidence>
<dbReference type="KEGG" id="aplc:110980832"/>
<dbReference type="Pfam" id="PF00097">
    <property type="entry name" value="zf-C3HC4"/>
    <property type="match status" value="1"/>
</dbReference>
<dbReference type="PIRSF" id="PIRSF015614">
    <property type="entry name" value="TRAF"/>
    <property type="match status" value="1"/>
</dbReference>
<name>A0A8B7YM58_ACAPL</name>
<evidence type="ECO:0000313" key="11">
    <source>
        <dbReference type="RefSeq" id="XP_022093530.1"/>
    </source>
</evidence>
<dbReference type="PANTHER" id="PTHR10131">
    <property type="entry name" value="TNF RECEPTOR ASSOCIATED FACTOR"/>
    <property type="match status" value="1"/>
</dbReference>
<dbReference type="InterPro" id="IPR013083">
    <property type="entry name" value="Znf_RING/FYVE/PHD"/>
</dbReference>
<feature type="zinc finger region" description="TRAF-type" evidence="7">
    <location>
        <begin position="216"/>
        <end position="275"/>
    </location>
</feature>
<dbReference type="SMART" id="SM00184">
    <property type="entry name" value="RING"/>
    <property type="match status" value="1"/>
</dbReference>
<comment type="subcellular location">
    <subcellularLocation>
        <location evidence="1">Cytoplasm</location>
    </subcellularLocation>
</comment>
<evidence type="ECO:0000256" key="1">
    <source>
        <dbReference type="ARBA" id="ARBA00004496"/>
    </source>
</evidence>
<dbReference type="RefSeq" id="XP_022093530.1">
    <property type="nucleotide sequence ID" value="XM_022237838.1"/>
</dbReference>
<dbReference type="Pfam" id="PF02176">
    <property type="entry name" value="zf-TRAF"/>
    <property type="match status" value="1"/>
</dbReference>
<evidence type="ECO:0000256" key="5">
    <source>
        <dbReference type="ARBA" id="ARBA00022771"/>
    </source>
</evidence>
<dbReference type="FunFam" id="3.30.40.10:FF:000179">
    <property type="entry name" value="TNF receptor-associated factor"/>
    <property type="match status" value="1"/>
</dbReference>
<dbReference type="InterPro" id="IPR012227">
    <property type="entry name" value="TNF_rcpt-assoc_TRAF_met"/>
</dbReference>
<evidence type="ECO:0000259" key="8">
    <source>
        <dbReference type="PROSITE" id="PS50089"/>
    </source>
</evidence>
<keyword evidence="5 7" id="KW-0863">Zinc-finger</keyword>
<dbReference type="GO" id="GO:0061630">
    <property type="term" value="F:ubiquitin protein ligase activity"/>
    <property type="evidence" value="ECO:0007669"/>
    <property type="project" value="TreeGrafter"/>
</dbReference>
<dbReference type="GO" id="GO:0042981">
    <property type="term" value="P:regulation of apoptotic process"/>
    <property type="evidence" value="ECO:0007669"/>
    <property type="project" value="InterPro"/>
</dbReference>
<dbReference type="GO" id="GO:0043122">
    <property type="term" value="P:regulation of canonical NF-kappaB signal transduction"/>
    <property type="evidence" value="ECO:0007669"/>
    <property type="project" value="TreeGrafter"/>
</dbReference>
<keyword evidence="10" id="KW-1185">Reference proteome</keyword>
<evidence type="ECO:0000259" key="9">
    <source>
        <dbReference type="PROSITE" id="PS50145"/>
    </source>
</evidence>
<dbReference type="InterPro" id="IPR049342">
    <property type="entry name" value="TRAF1-6_MATH_dom"/>
</dbReference>
<reference evidence="11" key="1">
    <citation type="submission" date="2025-08" db="UniProtKB">
        <authorList>
            <consortium name="RefSeq"/>
        </authorList>
    </citation>
    <scope>IDENTIFICATION</scope>
</reference>
<feature type="domain" description="RING-type" evidence="8">
    <location>
        <begin position="78"/>
        <end position="118"/>
    </location>
</feature>
<evidence type="ECO:0000256" key="7">
    <source>
        <dbReference type="PROSITE-ProRule" id="PRU00207"/>
    </source>
</evidence>
<dbReference type="OrthoDB" id="10051587at2759"/>
<dbReference type="AlphaFoldDB" id="A0A8B7YM58"/>
<keyword evidence="6 7" id="KW-0862">Zinc</keyword>
<dbReference type="GO" id="GO:0045087">
    <property type="term" value="P:innate immune response"/>
    <property type="evidence" value="ECO:0007669"/>
    <property type="project" value="TreeGrafter"/>
</dbReference>
<dbReference type="Gene3D" id="2.60.210.10">
    <property type="entry name" value="Apoptosis, Tumor Necrosis Factor Receptor Associated Protein 2, Chain A"/>
    <property type="match status" value="1"/>
</dbReference>
<feature type="zinc finger region" description="TRAF-type" evidence="7">
    <location>
        <begin position="162"/>
        <end position="204"/>
    </location>
</feature>
<protein>
    <submittedName>
        <fullName evidence="11">TNF receptor-associated factor 6-like isoform X1</fullName>
    </submittedName>
</protein>
<organism evidence="10 11">
    <name type="scientific">Acanthaster planci</name>
    <name type="common">Crown-of-thorns starfish</name>
    <dbReference type="NCBI Taxonomy" id="133434"/>
    <lineage>
        <taxon>Eukaryota</taxon>
        <taxon>Metazoa</taxon>
        <taxon>Echinodermata</taxon>
        <taxon>Eleutherozoa</taxon>
        <taxon>Asterozoa</taxon>
        <taxon>Asteroidea</taxon>
        <taxon>Valvatacea</taxon>
        <taxon>Valvatida</taxon>
        <taxon>Acanthasteridae</taxon>
        <taxon>Acanthaster</taxon>
    </lineage>
</organism>
<dbReference type="Gene3D" id="3.30.40.10">
    <property type="entry name" value="Zinc/RING finger domain, C3HC4 (zinc finger)"/>
    <property type="match status" value="3"/>
</dbReference>
<dbReference type="Proteomes" id="UP000694845">
    <property type="component" value="Unplaced"/>
</dbReference>
<keyword evidence="2" id="KW-0963">Cytoplasm</keyword>
<dbReference type="GO" id="GO:0031663">
    <property type="term" value="P:lipopolysaccharide-mediated signaling pathway"/>
    <property type="evidence" value="ECO:0007669"/>
    <property type="project" value="TreeGrafter"/>
</dbReference>
<dbReference type="Pfam" id="PF21355">
    <property type="entry name" value="TRAF-mep_MATH"/>
    <property type="match status" value="1"/>
</dbReference>
<accession>A0A8B7YM58</accession>
<dbReference type="GeneID" id="110980832"/>
<keyword evidence="4" id="KW-0677">Repeat</keyword>
<evidence type="ECO:0000313" key="10">
    <source>
        <dbReference type="Proteomes" id="UP000694845"/>
    </source>
</evidence>
<sequence>MEGAARISKLKLSVQLPVVDCPTQVTLFSQHCCANVNHRMARNSRPSSDRACQSTQDVHPTGGYDAEFDPPLDAKYLCPVCLAALRGPLQTKCGHRFCKMCLQRIIGTRPHVKCPVDKSWLDVKSDIFEDVAVEREILSSTVLCSNSGSGCNWRGDLRHLQVHCDACPCAKLVCPNGCEEQYLRGKSEDHLRDCPLQVLNCSHCGETIIRKDEPRHQLLVCPKYPVQCDECGHAGIIREEMPKHTDVKEGNCPSTLVPCDYQEAGCKCQIKRSELPDHYQQATTDHMRLLRMEVTAQKALLQTQSALLMECNTKCSQLISEIEAMKKCFDEKDKLVNQQVERISHLENTNYNGRLYWKIDLNSYTGSNNSSARILSPPFYTSRPGYKLRACLELDGHVTGSTSYTSLFVVLQQGDFDDCLHFPFSTTCGVTLFDQCQNARGNSNFTSTISCGNMPRAWPGEGRDPFRGRLKLMETDALIQGRFCRDGTLFMRIDVDVSPSLHH</sequence>
<feature type="domain" description="TRAF-type" evidence="9">
    <location>
        <begin position="162"/>
        <end position="204"/>
    </location>
</feature>
<dbReference type="GO" id="GO:0008270">
    <property type="term" value="F:zinc ion binding"/>
    <property type="evidence" value="ECO:0007669"/>
    <property type="project" value="UniProtKB-KW"/>
</dbReference>
<dbReference type="InterPro" id="IPR008974">
    <property type="entry name" value="TRAF-like"/>
</dbReference>
<feature type="domain" description="TRAF-type" evidence="9">
    <location>
        <begin position="216"/>
        <end position="275"/>
    </location>
</feature>